<dbReference type="HOGENOM" id="CLU_3364090_0_0_6"/>
<protein>
    <submittedName>
        <fullName evidence="1">Uncharacterized protein</fullName>
    </submittedName>
</protein>
<sequence>MPGKRVVDFLAAHYYLPHRLAQLVLQNLALLKAFK</sequence>
<name>A8AIP0_CITK8</name>
<organism evidence="1 2">
    <name type="scientific">Citrobacter koseri (strain ATCC BAA-895 / CDC 4225-83 / SGSC4696)</name>
    <dbReference type="NCBI Taxonomy" id="290338"/>
    <lineage>
        <taxon>Bacteria</taxon>
        <taxon>Pseudomonadati</taxon>
        <taxon>Pseudomonadota</taxon>
        <taxon>Gammaproteobacteria</taxon>
        <taxon>Enterobacterales</taxon>
        <taxon>Enterobacteriaceae</taxon>
        <taxon>Citrobacter</taxon>
    </lineage>
</organism>
<accession>A8AIP0</accession>
<dbReference type="KEGG" id="cko:CKO_02231"/>
<evidence type="ECO:0000313" key="1">
    <source>
        <dbReference type="EMBL" id="ABV13354.1"/>
    </source>
</evidence>
<keyword evidence="2" id="KW-1185">Reference proteome</keyword>
<evidence type="ECO:0000313" key="2">
    <source>
        <dbReference type="Proteomes" id="UP000008148"/>
    </source>
</evidence>
<proteinExistence type="predicted"/>
<reference evidence="1 2" key="1">
    <citation type="submission" date="2007-08" db="EMBL/GenBank/DDBJ databases">
        <authorList>
            <consortium name="The Citrobacter koseri Genome Sequencing Project"/>
            <person name="McClelland M."/>
            <person name="Sanderson E.K."/>
            <person name="Porwollik S."/>
            <person name="Spieth J."/>
            <person name="Clifton W.S."/>
            <person name="Latreille P."/>
            <person name="Courtney L."/>
            <person name="Wang C."/>
            <person name="Pepin K."/>
            <person name="Bhonagiri V."/>
            <person name="Nash W."/>
            <person name="Johnson M."/>
            <person name="Thiruvilangam P."/>
            <person name="Wilson R."/>
        </authorList>
    </citation>
    <scope>NUCLEOTIDE SEQUENCE [LARGE SCALE GENOMIC DNA]</scope>
    <source>
        <strain evidence="2">ATCC BAA-895 / CDC 4225-83 / SGSC4696</strain>
    </source>
</reference>
<dbReference type="EMBL" id="CP000822">
    <property type="protein sequence ID" value="ABV13354.1"/>
    <property type="molecule type" value="Genomic_DNA"/>
</dbReference>
<dbReference type="Proteomes" id="UP000008148">
    <property type="component" value="Chromosome"/>
</dbReference>
<dbReference type="AlphaFoldDB" id="A8AIP0"/>
<gene>
    <name evidence="1" type="ordered locus">CKO_02231</name>
</gene>